<comment type="similarity">
    <text evidence="2">Belongs to the class-V pyridoxal-phosphate-dependent aminotransferase family.</text>
</comment>
<evidence type="ECO:0000256" key="4">
    <source>
        <dbReference type="PIRSR" id="PIRSR000524-1"/>
    </source>
</evidence>
<proteinExistence type="inferred from homology"/>
<dbReference type="InterPro" id="IPR015421">
    <property type="entry name" value="PyrdxlP-dep_Trfase_major"/>
</dbReference>
<sequence>MTGRHHLFIPGPSALPDDVMRAMDRPTIDHRGPAFQALAHDVQDGLRWIFGCAGPVVTYPASGSGAWEAALVNTLSPGDQVLMYESGQFASLWAEIAGRLSLKAEILPGDWRRGAEAQRIEDRLRADPGHRIRAVCVVHNETSTGCTADIPAIRAALDAAGHPALLMVDTISSLGSIPYRADDWGVDVTVGGSQKGLMLPPGISFNALGPKALEAAKTATLPRSYWAWEPVIRLNADGFFPYTPATNTLFGLRAALAMMRAEGLEAIFARHRRLARATRAAATAWGLELQCAVPSEYSAALTALRVPEGASADRLRQVALASFDLSLGNGLGKLADRVFRIGHLGHLNDLSLISALAGVEMSLGLADIAHQRGGVAAAMGVMAEAQRQGEPA</sequence>
<dbReference type="Gene3D" id="3.90.1150.10">
    <property type="entry name" value="Aspartate Aminotransferase, domain 1"/>
    <property type="match status" value="1"/>
</dbReference>
<dbReference type="PANTHER" id="PTHR21152">
    <property type="entry name" value="AMINOTRANSFERASE CLASS V"/>
    <property type="match status" value="1"/>
</dbReference>
<feature type="domain" description="Aminotransferase class V" evidence="6">
    <location>
        <begin position="69"/>
        <end position="279"/>
    </location>
</feature>
<evidence type="ECO:0000256" key="3">
    <source>
        <dbReference type="ARBA" id="ARBA00022898"/>
    </source>
</evidence>
<dbReference type="OrthoDB" id="389074at2"/>
<evidence type="ECO:0000313" key="7">
    <source>
        <dbReference type="EMBL" id="PVE45609.1"/>
    </source>
</evidence>
<gene>
    <name evidence="7" type="ORF">DDE23_20305</name>
</gene>
<feature type="binding site" evidence="4">
    <location>
        <position position="340"/>
    </location>
    <ligand>
        <name>substrate</name>
    </ligand>
</feature>
<name>A0A2T7ULT3_9RHOB</name>
<dbReference type="GO" id="GO:0004760">
    <property type="term" value="F:L-serine-pyruvate transaminase activity"/>
    <property type="evidence" value="ECO:0007669"/>
    <property type="project" value="TreeGrafter"/>
</dbReference>
<keyword evidence="3 5" id="KW-0663">Pyridoxal phosphate</keyword>
<dbReference type="Proteomes" id="UP000244810">
    <property type="component" value="Unassembled WGS sequence"/>
</dbReference>
<reference evidence="7 8" key="1">
    <citation type="journal article" date="2011" name="Syst. Appl. Microbiol.">
        <title>Defluviimonas denitrificans gen. nov., sp. nov., and Pararhodobacter aggregans gen. nov., sp. nov., non-phototrophic Rhodobacteraceae from the biofilter of a marine aquaculture.</title>
        <authorList>
            <person name="Foesel B.U."/>
            <person name="Drake H.L."/>
            <person name="Schramm A."/>
        </authorList>
    </citation>
    <scope>NUCLEOTIDE SEQUENCE [LARGE SCALE GENOMIC DNA]</scope>
    <source>
        <strain evidence="7 8">D1-19</strain>
    </source>
</reference>
<dbReference type="PANTHER" id="PTHR21152:SF40">
    <property type="entry name" value="ALANINE--GLYOXYLATE AMINOTRANSFERASE"/>
    <property type="match status" value="1"/>
</dbReference>
<dbReference type="Pfam" id="PF00266">
    <property type="entry name" value="Aminotran_5"/>
    <property type="match status" value="1"/>
</dbReference>
<dbReference type="Gene3D" id="3.40.640.10">
    <property type="entry name" value="Type I PLP-dependent aspartate aminotransferase-like (Major domain)"/>
    <property type="match status" value="1"/>
</dbReference>
<accession>A0A2T7ULT3</accession>
<evidence type="ECO:0000256" key="2">
    <source>
        <dbReference type="ARBA" id="ARBA00009236"/>
    </source>
</evidence>
<evidence type="ECO:0000256" key="1">
    <source>
        <dbReference type="ARBA" id="ARBA00001933"/>
    </source>
</evidence>
<comment type="cofactor">
    <cofactor evidence="1 5">
        <name>pyridoxal 5'-phosphate</name>
        <dbReference type="ChEBI" id="CHEBI:597326"/>
    </cofactor>
</comment>
<comment type="caution">
    <text evidence="7">The sequence shown here is derived from an EMBL/GenBank/DDBJ whole genome shotgun (WGS) entry which is preliminary data.</text>
</comment>
<dbReference type="InterPro" id="IPR015424">
    <property type="entry name" value="PyrdxlP-dep_Trfase"/>
</dbReference>
<dbReference type="FunFam" id="3.40.640.10:FF:000054">
    <property type="entry name" value="Serine--glyoxylate aminotransferase"/>
    <property type="match status" value="1"/>
</dbReference>
<dbReference type="RefSeq" id="WP_107754921.1">
    <property type="nucleotide sequence ID" value="NZ_QBKF01000018.1"/>
</dbReference>
<protein>
    <submittedName>
        <fullName evidence="7">Serine--glyoxylate aminotransferase</fullName>
    </submittedName>
</protein>
<dbReference type="GO" id="GO:0008453">
    <property type="term" value="F:alanine-glyoxylate transaminase activity"/>
    <property type="evidence" value="ECO:0007669"/>
    <property type="project" value="TreeGrafter"/>
</dbReference>
<dbReference type="GO" id="GO:0019265">
    <property type="term" value="P:glycine biosynthetic process, by transamination of glyoxylate"/>
    <property type="evidence" value="ECO:0007669"/>
    <property type="project" value="TreeGrafter"/>
</dbReference>
<dbReference type="InterPro" id="IPR024169">
    <property type="entry name" value="SP_NH2Trfase/AEP_transaminase"/>
</dbReference>
<dbReference type="InterPro" id="IPR015422">
    <property type="entry name" value="PyrdxlP-dep_Trfase_small"/>
</dbReference>
<evidence type="ECO:0000259" key="6">
    <source>
        <dbReference type="Pfam" id="PF00266"/>
    </source>
</evidence>
<dbReference type="EMBL" id="QDDR01000013">
    <property type="protein sequence ID" value="PVE45609.1"/>
    <property type="molecule type" value="Genomic_DNA"/>
</dbReference>
<dbReference type="PIRSF" id="PIRSF000524">
    <property type="entry name" value="SPT"/>
    <property type="match status" value="1"/>
</dbReference>
<dbReference type="AlphaFoldDB" id="A0A2T7ULT3"/>
<organism evidence="7 8">
    <name type="scientific">Pararhodobacter aggregans</name>
    <dbReference type="NCBI Taxonomy" id="404875"/>
    <lineage>
        <taxon>Bacteria</taxon>
        <taxon>Pseudomonadati</taxon>
        <taxon>Pseudomonadota</taxon>
        <taxon>Alphaproteobacteria</taxon>
        <taxon>Rhodobacterales</taxon>
        <taxon>Paracoccaceae</taxon>
        <taxon>Pararhodobacter</taxon>
    </lineage>
</organism>
<keyword evidence="7" id="KW-0032">Aminotransferase</keyword>
<feature type="modified residue" description="N6-(pyridoxal phosphate)lysine" evidence="5">
    <location>
        <position position="195"/>
    </location>
</feature>
<dbReference type="InterPro" id="IPR000192">
    <property type="entry name" value="Aminotrans_V_dom"/>
</dbReference>
<evidence type="ECO:0000313" key="8">
    <source>
        <dbReference type="Proteomes" id="UP000244810"/>
    </source>
</evidence>
<evidence type="ECO:0000256" key="5">
    <source>
        <dbReference type="PIRSR" id="PIRSR000524-50"/>
    </source>
</evidence>
<dbReference type="SUPFAM" id="SSF53383">
    <property type="entry name" value="PLP-dependent transferases"/>
    <property type="match status" value="1"/>
</dbReference>
<keyword evidence="8" id="KW-1185">Reference proteome</keyword>
<keyword evidence="7" id="KW-0808">Transferase</keyword>